<dbReference type="GO" id="GO:0003676">
    <property type="term" value="F:nucleic acid binding"/>
    <property type="evidence" value="ECO:0007669"/>
    <property type="project" value="InterPro"/>
</dbReference>
<sequence>MTQKVAGNISEATPHYIRTIMAQRYGNRQHPDKRAVGNYGEDLALEHLNGSGYRCLERQYRHGRHEVDLIMRDGHTVVFVEVKARRDASFGYPEKSVGRDKREHIRKVAGGYLEKTGWEGNIRFDIVSVLFFPELKIDHFKDAF</sequence>
<evidence type="ECO:0000313" key="3">
    <source>
        <dbReference type="EMBL" id="BDD10400.1"/>
    </source>
</evidence>
<dbReference type="Proteomes" id="UP001348817">
    <property type="component" value="Chromosome"/>
</dbReference>
<evidence type="ECO:0000256" key="2">
    <source>
        <dbReference type="HAMAP-Rule" id="MF_00048"/>
    </source>
</evidence>
<dbReference type="SUPFAM" id="SSF52980">
    <property type="entry name" value="Restriction endonuclease-like"/>
    <property type="match status" value="1"/>
</dbReference>
<evidence type="ECO:0000256" key="1">
    <source>
        <dbReference type="ARBA" id="ARBA00006738"/>
    </source>
</evidence>
<dbReference type="PANTHER" id="PTHR34039:SF1">
    <property type="entry name" value="UPF0102 PROTEIN YRAN"/>
    <property type="match status" value="1"/>
</dbReference>
<dbReference type="HAMAP" id="MF_00048">
    <property type="entry name" value="UPF0102"/>
    <property type="match status" value="1"/>
</dbReference>
<dbReference type="InterPro" id="IPR011335">
    <property type="entry name" value="Restrct_endonuc-II-like"/>
</dbReference>
<dbReference type="Gene3D" id="3.40.1350.10">
    <property type="match status" value="1"/>
</dbReference>
<dbReference type="InterPro" id="IPR003509">
    <property type="entry name" value="UPF0102_YraN-like"/>
</dbReference>
<name>A0AAU9CM32_9BACT</name>
<dbReference type="InterPro" id="IPR011856">
    <property type="entry name" value="tRNA_endonuc-like_dom_sf"/>
</dbReference>
<proteinExistence type="inferred from homology"/>
<protein>
    <recommendedName>
        <fullName evidence="2">UPF0102 protein FUAX_28320</fullName>
    </recommendedName>
</protein>
<dbReference type="KEGG" id="fax:FUAX_28320"/>
<accession>A0AAU9CM32</accession>
<evidence type="ECO:0000313" key="4">
    <source>
        <dbReference type="Proteomes" id="UP001348817"/>
    </source>
</evidence>
<keyword evidence="4" id="KW-1185">Reference proteome</keyword>
<organism evidence="3 4">
    <name type="scientific">Fulvitalea axinellae</name>
    <dbReference type="NCBI Taxonomy" id="1182444"/>
    <lineage>
        <taxon>Bacteria</taxon>
        <taxon>Pseudomonadati</taxon>
        <taxon>Bacteroidota</taxon>
        <taxon>Cytophagia</taxon>
        <taxon>Cytophagales</taxon>
        <taxon>Persicobacteraceae</taxon>
        <taxon>Fulvitalea</taxon>
    </lineage>
</organism>
<dbReference type="CDD" id="cd20736">
    <property type="entry name" value="PoNe_Nuclease"/>
    <property type="match status" value="1"/>
</dbReference>
<dbReference type="Pfam" id="PF02021">
    <property type="entry name" value="UPF0102"/>
    <property type="match status" value="1"/>
</dbReference>
<reference evidence="3 4" key="1">
    <citation type="submission" date="2021-12" db="EMBL/GenBank/DDBJ databases">
        <title>Genome sequencing of bacteria with rrn-lacking chromosome and rrn-plasmid.</title>
        <authorList>
            <person name="Anda M."/>
            <person name="Iwasaki W."/>
        </authorList>
    </citation>
    <scope>NUCLEOTIDE SEQUENCE [LARGE SCALE GENOMIC DNA]</scope>
    <source>
        <strain evidence="3 4">DSM 100852</strain>
    </source>
</reference>
<dbReference type="PANTHER" id="PTHR34039">
    <property type="entry name" value="UPF0102 PROTEIN YRAN"/>
    <property type="match status" value="1"/>
</dbReference>
<gene>
    <name evidence="3" type="ORF">FUAX_28320</name>
</gene>
<dbReference type="EMBL" id="AP025314">
    <property type="protein sequence ID" value="BDD10400.1"/>
    <property type="molecule type" value="Genomic_DNA"/>
</dbReference>
<comment type="similarity">
    <text evidence="1 2">Belongs to the UPF0102 family.</text>
</comment>
<dbReference type="AlphaFoldDB" id="A0AAU9CM32"/>